<feature type="signal peptide" evidence="2">
    <location>
        <begin position="1"/>
        <end position="36"/>
    </location>
</feature>
<gene>
    <name evidence="4" type="ORF">DLJ60_07265</name>
</gene>
<dbReference type="Pfam" id="PF00553">
    <property type="entry name" value="CBM_2"/>
    <property type="match status" value="1"/>
</dbReference>
<evidence type="ECO:0000313" key="4">
    <source>
        <dbReference type="EMBL" id="RQW95314.1"/>
    </source>
</evidence>
<dbReference type="PROSITE" id="PS51173">
    <property type="entry name" value="CBM2"/>
    <property type="match status" value="1"/>
</dbReference>
<dbReference type="InterPro" id="IPR012291">
    <property type="entry name" value="CBM2_carb-bd_dom_sf"/>
</dbReference>
<feature type="compositionally biased region" description="Polar residues" evidence="1">
    <location>
        <begin position="125"/>
        <end position="138"/>
    </location>
</feature>
<dbReference type="InterPro" id="IPR006311">
    <property type="entry name" value="TAT_signal"/>
</dbReference>
<dbReference type="Proteomes" id="UP000274694">
    <property type="component" value="Unassembled WGS sequence"/>
</dbReference>
<feature type="chain" id="PRO_5045187888" evidence="2">
    <location>
        <begin position="37"/>
        <end position="148"/>
    </location>
</feature>
<evidence type="ECO:0000256" key="1">
    <source>
        <dbReference type="SAM" id="MobiDB-lite"/>
    </source>
</evidence>
<dbReference type="InterPro" id="IPR001919">
    <property type="entry name" value="CBD2"/>
</dbReference>
<dbReference type="InterPro" id="IPR008965">
    <property type="entry name" value="CBM2/CBM3_carb-bd_dom_sf"/>
</dbReference>
<feature type="non-terminal residue" evidence="4">
    <location>
        <position position="148"/>
    </location>
</feature>
<sequence>MFSIPRPSRRHLLVGGAVGALALAATAVLPSPNAMAATGCAVTYTTNSWPGGFTATVAVKNLGDPVSNWTLGFTFPDGGQRVVQGWSATWQQSGSSVTARSADYNGALGTGASTTVGFNGSWTGSNPNPTSFTLNGTVCTGGTGTPPP</sequence>
<organism evidence="4 5">
    <name type="scientific">Micromonospora chalcea</name>
    <dbReference type="NCBI Taxonomy" id="1874"/>
    <lineage>
        <taxon>Bacteria</taxon>
        <taxon>Bacillati</taxon>
        <taxon>Actinomycetota</taxon>
        <taxon>Actinomycetes</taxon>
        <taxon>Micromonosporales</taxon>
        <taxon>Micromonosporaceae</taxon>
        <taxon>Micromonospora</taxon>
    </lineage>
</organism>
<dbReference type="Gene3D" id="2.60.40.290">
    <property type="match status" value="1"/>
</dbReference>
<evidence type="ECO:0000256" key="2">
    <source>
        <dbReference type="SAM" id="SignalP"/>
    </source>
</evidence>
<dbReference type="EMBL" id="QGTA01000133">
    <property type="protein sequence ID" value="RQW95314.1"/>
    <property type="molecule type" value="Genomic_DNA"/>
</dbReference>
<feature type="region of interest" description="Disordered" evidence="1">
    <location>
        <begin position="125"/>
        <end position="148"/>
    </location>
</feature>
<name>A0ABX9Y789_MICCH</name>
<keyword evidence="2" id="KW-0732">Signal</keyword>
<keyword evidence="5" id="KW-1185">Reference proteome</keyword>
<comment type="caution">
    <text evidence="4">The sequence shown here is derived from an EMBL/GenBank/DDBJ whole genome shotgun (WGS) entry which is preliminary data.</text>
</comment>
<dbReference type="SMART" id="SM00637">
    <property type="entry name" value="CBD_II"/>
    <property type="match status" value="1"/>
</dbReference>
<dbReference type="RefSeq" id="WP_199744084.1">
    <property type="nucleotide sequence ID" value="NZ_QGTA01000133.1"/>
</dbReference>
<proteinExistence type="predicted"/>
<evidence type="ECO:0000313" key="5">
    <source>
        <dbReference type="Proteomes" id="UP000274694"/>
    </source>
</evidence>
<evidence type="ECO:0000259" key="3">
    <source>
        <dbReference type="PROSITE" id="PS51173"/>
    </source>
</evidence>
<protein>
    <submittedName>
        <fullName evidence="4">Endoglucanase</fullName>
    </submittedName>
</protein>
<feature type="domain" description="CBM2" evidence="3">
    <location>
        <begin position="33"/>
        <end position="142"/>
    </location>
</feature>
<accession>A0ABX9Y789</accession>
<reference evidence="4 5" key="1">
    <citation type="submission" date="2018-05" db="EMBL/GenBank/DDBJ databases">
        <title>Micromonospora from Atacama Desert.</title>
        <authorList>
            <person name="Carro L."/>
            <person name="Goodfellow M."/>
            <person name="Klenk H.-P."/>
        </authorList>
    </citation>
    <scope>NUCLEOTIDE SEQUENCE [LARGE SCALE GENOMIC DNA]</scope>
    <source>
        <strain evidence="4 5">LB41</strain>
    </source>
</reference>
<feature type="compositionally biased region" description="Gly residues" evidence="1">
    <location>
        <begin position="139"/>
        <end position="148"/>
    </location>
</feature>
<dbReference type="SUPFAM" id="SSF49384">
    <property type="entry name" value="Carbohydrate-binding domain"/>
    <property type="match status" value="1"/>
</dbReference>
<dbReference type="PROSITE" id="PS51318">
    <property type="entry name" value="TAT"/>
    <property type="match status" value="1"/>
</dbReference>